<dbReference type="PANTHER" id="PTHR43663">
    <property type="entry name" value="CHROMATE TRANSPORT PROTEIN-RELATED"/>
    <property type="match status" value="1"/>
</dbReference>
<evidence type="ECO:0000313" key="8">
    <source>
        <dbReference type="EMBL" id="RGK56159.1"/>
    </source>
</evidence>
<proteinExistence type="inferred from homology"/>
<evidence type="ECO:0000313" key="10">
    <source>
        <dbReference type="EMBL" id="RHM97640.1"/>
    </source>
</evidence>
<dbReference type="GO" id="GO:0015109">
    <property type="term" value="F:chromate transmembrane transporter activity"/>
    <property type="evidence" value="ECO:0007669"/>
    <property type="project" value="InterPro"/>
</dbReference>
<dbReference type="Proteomes" id="UP000283485">
    <property type="component" value="Unassembled WGS sequence"/>
</dbReference>
<accession>A0A3E4N2A9</accession>
<feature type="transmembrane region" description="Helical" evidence="7">
    <location>
        <begin position="150"/>
        <end position="167"/>
    </location>
</feature>
<dbReference type="Pfam" id="PF02417">
    <property type="entry name" value="Chromate_transp"/>
    <property type="match status" value="1"/>
</dbReference>
<feature type="transmembrane region" description="Helical" evidence="7">
    <location>
        <begin position="81"/>
        <end position="105"/>
    </location>
</feature>
<feature type="transmembrane region" description="Helical" evidence="7">
    <location>
        <begin position="117"/>
        <end position="138"/>
    </location>
</feature>
<gene>
    <name evidence="9" type="ORF">DW653_12230</name>
    <name evidence="10" type="ORF">DWZ34_07115</name>
    <name evidence="8" type="ORF">DXD04_07910</name>
</gene>
<feature type="transmembrane region" description="Helical" evidence="7">
    <location>
        <begin position="12"/>
        <end position="30"/>
    </location>
</feature>
<feature type="transmembrane region" description="Helical" evidence="7">
    <location>
        <begin position="172"/>
        <end position="188"/>
    </location>
</feature>
<reference evidence="11 12" key="1">
    <citation type="submission" date="2018-08" db="EMBL/GenBank/DDBJ databases">
        <title>A genome reference for cultivated species of the human gut microbiota.</title>
        <authorList>
            <person name="Zou Y."/>
            <person name="Xue W."/>
            <person name="Luo G."/>
        </authorList>
    </citation>
    <scope>NUCLEOTIDE SEQUENCE [LARGE SCALE GENOMIC DNA]</scope>
    <source>
        <strain evidence="10 13">AF31-28B-AC</strain>
        <strain evidence="9 12">AM23-23</strain>
        <strain evidence="8 11">TF10-3AC</strain>
    </source>
</reference>
<dbReference type="EMBL" id="QRQK01000011">
    <property type="protein sequence ID" value="RHM97640.1"/>
    <property type="molecule type" value="Genomic_DNA"/>
</dbReference>
<keyword evidence="3" id="KW-1003">Cell membrane</keyword>
<evidence type="ECO:0000313" key="13">
    <source>
        <dbReference type="Proteomes" id="UP000285109"/>
    </source>
</evidence>
<evidence type="ECO:0000313" key="9">
    <source>
        <dbReference type="EMBL" id="RHF88469.1"/>
    </source>
</evidence>
<evidence type="ECO:0000313" key="11">
    <source>
        <dbReference type="Proteomes" id="UP000260862"/>
    </source>
</evidence>
<comment type="similarity">
    <text evidence="2">Belongs to the chromate ion transporter (CHR) (TC 2.A.51) family.</text>
</comment>
<evidence type="ECO:0000313" key="12">
    <source>
        <dbReference type="Proteomes" id="UP000283485"/>
    </source>
</evidence>
<dbReference type="PANTHER" id="PTHR43663:SF1">
    <property type="entry name" value="CHROMATE TRANSPORTER"/>
    <property type="match status" value="1"/>
</dbReference>
<comment type="caution">
    <text evidence="8">The sequence shown here is derived from an EMBL/GenBank/DDBJ whole genome shotgun (WGS) entry which is preliminary data.</text>
</comment>
<dbReference type="Proteomes" id="UP000285109">
    <property type="component" value="Unassembled WGS sequence"/>
</dbReference>
<dbReference type="InterPro" id="IPR052518">
    <property type="entry name" value="CHR_Transporter"/>
</dbReference>
<protein>
    <submittedName>
        <fullName evidence="8">Chromate transporter</fullName>
    </submittedName>
</protein>
<evidence type="ECO:0000256" key="7">
    <source>
        <dbReference type="SAM" id="Phobius"/>
    </source>
</evidence>
<dbReference type="EMBL" id="QRHQ01000026">
    <property type="protein sequence ID" value="RHF88469.1"/>
    <property type="molecule type" value="Genomic_DNA"/>
</dbReference>
<evidence type="ECO:0000256" key="1">
    <source>
        <dbReference type="ARBA" id="ARBA00004651"/>
    </source>
</evidence>
<dbReference type="RefSeq" id="WP_117672403.1">
    <property type="nucleotide sequence ID" value="NZ_CABOGR010000012.1"/>
</dbReference>
<name>A0A3E4N2A9_9BACT</name>
<sequence length="189" mass="20594">MVLLLLKLFYTFFKIGLFGFGGGYAMISMIQGEVVTRYEWLSSSDFTDIIAISQMTPGPIGINSATYVGYTAMVNDGYSHAAGILGSTVATFSVVLPSFILMIFISRFFLKYQRHPAVEAVFNGLRPGVVGLLAAAALVLMNGENFGTDTYQVVISILLFIGCFIASNRYKVNPILLIVCSGVLGYFIY</sequence>
<dbReference type="AlphaFoldDB" id="A0A3E4N2A9"/>
<evidence type="ECO:0000256" key="3">
    <source>
        <dbReference type="ARBA" id="ARBA00022475"/>
    </source>
</evidence>
<keyword evidence="5 7" id="KW-1133">Transmembrane helix</keyword>
<evidence type="ECO:0000256" key="6">
    <source>
        <dbReference type="ARBA" id="ARBA00023136"/>
    </source>
</evidence>
<dbReference type="InterPro" id="IPR003370">
    <property type="entry name" value="Chromate_transpt"/>
</dbReference>
<dbReference type="GO" id="GO:0005886">
    <property type="term" value="C:plasma membrane"/>
    <property type="evidence" value="ECO:0007669"/>
    <property type="project" value="UniProtKB-SubCell"/>
</dbReference>
<keyword evidence="6 7" id="KW-0472">Membrane</keyword>
<organism evidence="8 11">
    <name type="scientific">Phocaeicola plebeius</name>
    <dbReference type="NCBI Taxonomy" id="310297"/>
    <lineage>
        <taxon>Bacteria</taxon>
        <taxon>Pseudomonadati</taxon>
        <taxon>Bacteroidota</taxon>
        <taxon>Bacteroidia</taxon>
        <taxon>Bacteroidales</taxon>
        <taxon>Bacteroidaceae</taxon>
        <taxon>Phocaeicola</taxon>
    </lineage>
</organism>
<evidence type="ECO:0000256" key="5">
    <source>
        <dbReference type="ARBA" id="ARBA00022989"/>
    </source>
</evidence>
<dbReference type="Proteomes" id="UP000260862">
    <property type="component" value="Unassembled WGS sequence"/>
</dbReference>
<evidence type="ECO:0000256" key="4">
    <source>
        <dbReference type="ARBA" id="ARBA00022692"/>
    </source>
</evidence>
<dbReference type="EMBL" id="QSQT01000012">
    <property type="protein sequence ID" value="RGK56159.1"/>
    <property type="molecule type" value="Genomic_DNA"/>
</dbReference>
<keyword evidence="11" id="KW-1185">Reference proteome</keyword>
<evidence type="ECO:0000256" key="2">
    <source>
        <dbReference type="ARBA" id="ARBA00005262"/>
    </source>
</evidence>
<keyword evidence="4 7" id="KW-0812">Transmembrane</keyword>
<comment type="subcellular location">
    <subcellularLocation>
        <location evidence="1">Cell membrane</location>
        <topology evidence="1">Multi-pass membrane protein</topology>
    </subcellularLocation>
</comment>